<dbReference type="InterPro" id="IPR030960">
    <property type="entry name" value="DHQS/DOIS_N"/>
</dbReference>
<evidence type="ECO:0000256" key="17">
    <source>
        <dbReference type="HAMAP-Rule" id="MF_00110"/>
    </source>
</evidence>
<dbReference type="EC" id="4.2.3.4" evidence="6 17"/>
<evidence type="ECO:0000256" key="11">
    <source>
        <dbReference type="ARBA" id="ARBA00022741"/>
    </source>
</evidence>
<feature type="binding site" evidence="17">
    <location>
        <begin position="132"/>
        <end position="133"/>
    </location>
    <ligand>
        <name>NAD(+)</name>
        <dbReference type="ChEBI" id="CHEBI:57540"/>
    </ligand>
</feature>
<dbReference type="EMBL" id="FUKW01000047">
    <property type="protein sequence ID" value="SJN24232.1"/>
    <property type="molecule type" value="Genomic_DNA"/>
</dbReference>
<dbReference type="GO" id="GO:0008652">
    <property type="term" value="P:amino acid biosynthetic process"/>
    <property type="evidence" value="ECO:0007669"/>
    <property type="project" value="UniProtKB-KW"/>
</dbReference>
<feature type="binding site" evidence="17">
    <location>
        <position position="145"/>
    </location>
    <ligand>
        <name>NAD(+)</name>
        <dbReference type="ChEBI" id="CHEBI:57540"/>
    </ligand>
</feature>
<dbReference type="Proteomes" id="UP000195611">
    <property type="component" value="Unassembled WGS sequence"/>
</dbReference>
<dbReference type="SUPFAM" id="SSF56796">
    <property type="entry name" value="Dehydroquinate synthase-like"/>
    <property type="match status" value="1"/>
</dbReference>
<feature type="binding site" evidence="17">
    <location>
        <position position="248"/>
    </location>
    <ligand>
        <name>Zn(2+)</name>
        <dbReference type="ChEBI" id="CHEBI:29105"/>
    </ligand>
</feature>
<evidence type="ECO:0000256" key="12">
    <source>
        <dbReference type="ARBA" id="ARBA00022833"/>
    </source>
</evidence>
<dbReference type="AlphaFoldDB" id="A0A1R4IWM0"/>
<dbReference type="Pfam" id="PF01761">
    <property type="entry name" value="DHQ_synthase"/>
    <property type="match status" value="1"/>
</dbReference>
<evidence type="ECO:0000256" key="14">
    <source>
        <dbReference type="ARBA" id="ARBA00023141"/>
    </source>
</evidence>
<dbReference type="InterPro" id="IPR016037">
    <property type="entry name" value="DHQ_synth_AroB"/>
</dbReference>
<feature type="domain" description="3-dehydroquinate synthase C-terminal" evidence="19">
    <location>
        <begin position="184"/>
        <end position="326"/>
    </location>
</feature>
<dbReference type="GO" id="GO:0009073">
    <property type="term" value="P:aromatic amino acid family biosynthetic process"/>
    <property type="evidence" value="ECO:0007669"/>
    <property type="project" value="UniProtKB-KW"/>
</dbReference>
<evidence type="ECO:0000313" key="21">
    <source>
        <dbReference type="Proteomes" id="UP000195611"/>
    </source>
</evidence>
<keyword evidence="14 17" id="KW-0057">Aromatic amino acid biosynthesis</keyword>
<comment type="caution">
    <text evidence="17">Lacks conserved residue(s) required for the propagation of feature annotation.</text>
</comment>
<dbReference type="HAMAP" id="MF_00110">
    <property type="entry name" value="DHQ_synthase"/>
    <property type="match status" value="1"/>
</dbReference>
<evidence type="ECO:0000256" key="10">
    <source>
        <dbReference type="ARBA" id="ARBA00022723"/>
    </source>
</evidence>
<dbReference type="Pfam" id="PF24621">
    <property type="entry name" value="DHQS_C"/>
    <property type="match status" value="1"/>
</dbReference>
<reference evidence="20 21" key="1">
    <citation type="submission" date="2017-02" db="EMBL/GenBank/DDBJ databases">
        <authorList>
            <person name="Peterson S.W."/>
        </authorList>
    </citation>
    <scope>NUCLEOTIDE SEQUENCE [LARGE SCALE GENOMIC DNA]</scope>
    <source>
        <strain evidence="20 21">42ea</strain>
    </source>
</reference>
<keyword evidence="12 17" id="KW-0862">Zinc</keyword>
<evidence type="ECO:0000256" key="4">
    <source>
        <dbReference type="ARBA" id="ARBA00004661"/>
    </source>
</evidence>
<feature type="domain" description="3-dehydroquinate synthase N-terminal" evidence="18">
    <location>
        <begin position="70"/>
        <end position="181"/>
    </location>
</feature>
<dbReference type="GO" id="GO:0046872">
    <property type="term" value="F:metal ion binding"/>
    <property type="evidence" value="ECO:0007669"/>
    <property type="project" value="UniProtKB-KW"/>
</dbReference>
<comment type="cofactor">
    <cofactor evidence="2 17">
        <name>NAD(+)</name>
        <dbReference type="ChEBI" id="CHEBI:57540"/>
    </cofactor>
</comment>
<keyword evidence="11 17" id="KW-0547">Nucleotide-binding</keyword>
<evidence type="ECO:0000256" key="6">
    <source>
        <dbReference type="ARBA" id="ARBA00013031"/>
    </source>
</evidence>
<evidence type="ECO:0000256" key="13">
    <source>
        <dbReference type="ARBA" id="ARBA00023027"/>
    </source>
</evidence>
<feature type="binding site" evidence="17">
    <location>
        <position position="154"/>
    </location>
    <ligand>
        <name>NAD(+)</name>
        <dbReference type="ChEBI" id="CHEBI:57540"/>
    </ligand>
</feature>
<dbReference type="RefSeq" id="WP_087057353.1">
    <property type="nucleotide sequence ID" value="NZ_FUKW01000047.1"/>
</dbReference>
<comment type="catalytic activity">
    <reaction evidence="1 17">
        <text>7-phospho-2-dehydro-3-deoxy-D-arabino-heptonate = 3-dehydroquinate + phosphate</text>
        <dbReference type="Rhea" id="RHEA:21968"/>
        <dbReference type="ChEBI" id="CHEBI:32364"/>
        <dbReference type="ChEBI" id="CHEBI:43474"/>
        <dbReference type="ChEBI" id="CHEBI:58394"/>
        <dbReference type="EC" id="4.2.3.4"/>
    </reaction>
</comment>
<dbReference type="GO" id="GO:0000166">
    <property type="term" value="F:nucleotide binding"/>
    <property type="evidence" value="ECO:0007669"/>
    <property type="project" value="UniProtKB-KW"/>
</dbReference>
<dbReference type="NCBIfam" id="TIGR01357">
    <property type="entry name" value="aroB"/>
    <property type="match status" value="1"/>
</dbReference>
<dbReference type="UniPathway" id="UPA00053">
    <property type="reaction ID" value="UER00085"/>
</dbReference>
<sequence>MPEITVEIPVNETSYTLKIEKQLLNKAGKEIAQIFNGSKIMVVTDETVHGYYGETVLNQLKAVGYDVQCIVLPPGEQTKTFSSMPDIYSQLIESGLTRSDLIIALGGGVVGDITGFAAATYLRGISFVQIPTTLLAQVDSSVGGKVGVDLPEGKNLVGAFYHPDLVMIDPLVLATLTDESFADGMAEVIKYGCIKDQAFFTHLAECSSRSEVMEQIEWVIETCCTIKKEVVQADEKDTSERMLLNFGHTLGHAIEAYYNYEMYSHGQGVAIGMVELSKIAEEKSLTKSGTTEKIISILEKHHLPTQLAEPKDYAEILSYIKKDKKNFEGSLNVIILDEIGKAQKYKTDGQFFDSLKKGGTTS</sequence>
<comment type="cofactor">
    <cofactor evidence="17">
        <name>Co(2+)</name>
        <dbReference type="ChEBI" id="CHEBI:48828"/>
    </cofactor>
    <cofactor evidence="17">
        <name>Zn(2+)</name>
        <dbReference type="ChEBI" id="CHEBI:29105"/>
    </cofactor>
    <text evidence="17">Binds 1 divalent metal cation per subunit. Can use either Co(2+) or Zn(2+).</text>
</comment>
<keyword evidence="13 17" id="KW-0520">NAD</keyword>
<name>A0A1R4IWM0_9LACT</name>
<feature type="binding site" evidence="17">
    <location>
        <position position="265"/>
    </location>
    <ligand>
        <name>Zn(2+)</name>
        <dbReference type="ChEBI" id="CHEBI:29105"/>
    </ligand>
</feature>
<feature type="binding site" evidence="17">
    <location>
        <begin position="108"/>
        <end position="112"/>
    </location>
    <ligand>
        <name>NAD(+)</name>
        <dbReference type="ChEBI" id="CHEBI:57540"/>
    </ligand>
</feature>
<evidence type="ECO:0000256" key="5">
    <source>
        <dbReference type="ARBA" id="ARBA00005412"/>
    </source>
</evidence>
<dbReference type="GO" id="GO:0005737">
    <property type="term" value="C:cytoplasm"/>
    <property type="evidence" value="ECO:0007669"/>
    <property type="project" value="UniProtKB-SubCell"/>
</dbReference>
<evidence type="ECO:0000256" key="2">
    <source>
        <dbReference type="ARBA" id="ARBA00001911"/>
    </source>
</evidence>
<evidence type="ECO:0000256" key="9">
    <source>
        <dbReference type="ARBA" id="ARBA00022605"/>
    </source>
</evidence>
<dbReference type="CDD" id="cd08195">
    <property type="entry name" value="DHQS"/>
    <property type="match status" value="1"/>
</dbReference>
<evidence type="ECO:0000259" key="18">
    <source>
        <dbReference type="Pfam" id="PF01761"/>
    </source>
</evidence>
<feature type="binding site" evidence="17">
    <location>
        <position position="187"/>
    </location>
    <ligand>
        <name>Zn(2+)</name>
        <dbReference type="ChEBI" id="CHEBI:29105"/>
    </ligand>
</feature>
<dbReference type="GO" id="GO:0009423">
    <property type="term" value="P:chorismate biosynthetic process"/>
    <property type="evidence" value="ECO:0007669"/>
    <property type="project" value="UniProtKB-UniRule"/>
</dbReference>
<evidence type="ECO:0000256" key="3">
    <source>
        <dbReference type="ARBA" id="ARBA00004496"/>
    </source>
</evidence>
<comment type="pathway">
    <text evidence="4 17">Metabolic intermediate biosynthesis; chorismate biosynthesis; chorismate from D-erythrose 4-phosphate and phosphoenolpyruvate: step 2/7.</text>
</comment>
<dbReference type="InterPro" id="IPR030963">
    <property type="entry name" value="DHQ_synth_fam"/>
</dbReference>
<gene>
    <name evidence="17" type="primary">aroB</name>
    <name evidence="20" type="ORF">FM115_02935</name>
</gene>
<comment type="subcellular location">
    <subcellularLocation>
        <location evidence="3 17">Cytoplasm</location>
    </subcellularLocation>
</comment>
<dbReference type="Gene3D" id="1.20.1090.10">
    <property type="entry name" value="Dehydroquinate synthase-like - alpha domain"/>
    <property type="match status" value="1"/>
</dbReference>
<evidence type="ECO:0000259" key="19">
    <source>
        <dbReference type="Pfam" id="PF24621"/>
    </source>
</evidence>
<keyword evidence="8 17" id="KW-0963">Cytoplasm</keyword>
<accession>A0A1R4IWM0</accession>
<evidence type="ECO:0000256" key="8">
    <source>
        <dbReference type="ARBA" id="ARBA00022490"/>
    </source>
</evidence>
<dbReference type="PIRSF" id="PIRSF001455">
    <property type="entry name" value="DHQ_synth"/>
    <property type="match status" value="1"/>
</dbReference>
<dbReference type="Gene3D" id="3.40.50.1970">
    <property type="match status" value="1"/>
</dbReference>
<dbReference type="PANTHER" id="PTHR43622">
    <property type="entry name" value="3-DEHYDROQUINATE SYNTHASE"/>
    <property type="match status" value="1"/>
</dbReference>
<comment type="function">
    <text evidence="17">Catalyzes the conversion of 3-deoxy-D-arabino-heptulosonate 7-phosphate (DAHP) to dehydroquinate (DHQ).</text>
</comment>
<keyword evidence="15 17" id="KW-0456">Lyase</keyword>
<organism evidence="20 21">
    <name type="scientific">Marinilactibacillus psychrotolerans 42ea</name>
    <dbReference type="NCBI Taxonomy" id="1255609"/>
    <lineage>
        <taxon>Bacteria</taxon>
        <taxon>Bacillati</taxon>
        <taxon>Bacillota</taxon>
        <taxon>Bacilli</taxon>
        <taxon>Lactobacillales</taxon>
        <taxon>Carnobacteriaceae</taxon>
        <taxon>Marinilactibacillus</taxon>
    </lineage>
</organism>
<keyword evidence="16 17" id="KW-0170">Cobalt</keyword>
<dbReference type="InterPro" id="IPR050071">
    <property type="entry name" value="Dehydroquinate_synthase"/>
</dbReference>
<dbReference type="PANTHER" id="PTHR43622:SF7">
    <property type="entry name" value="3-DEHYDROQUINATE SYNTHASE, CHLOROPLASTIC"/>
    <property type="match status" value="1"/>
</dbReference>
<dbReference type="FunFam" id="3.40.50.1970:FF:000001">
    <property type="entry name" value="3-dehydroquinate synthase"/>
    <property type="match status" value="1"/>
</dbReference>
<comment type="similarity">
    <text evidence="5 17">Belongs to the sugar phosphate cyclases superfamily. Dehydroquinate synthase family.</text>
</comment>
<keyword evidence="10 17" id="KW-0479">Metal-binding</keyword>
<evidence type="ECO:0000256" key="16">
    <source>
        <dbReference type="ARBA" id="ARBA00023285"/>
    </source>
</evidence>
<dbReference type="GO" id="GO:0003856">
    <property type="term" value="F:3-dehydroquinate synthase activity"/>
    <property type="evidence" value="ECO:0007669"/>
    <property type="project" value="UniProtKB-UniRule"/>
</dbReference>
<keyword evidence="9 17" id="KW-0028">Amino-acid biosynthesis</keyword>
<evidence type="ECO:0000256" key="1">
    <source>
        <dbReference type="ARBA" id="ARBA00001393"/>
    </source>
</evidence>
<evidence type="ECO:0000313" key="20">
    <source>
        <dbReference type="EMBL" id="SJN24232.1"/>
    </source>
</evidence>
<dbReference type="InterPro" id="IPR056179">
    <property type="entry name" value="DHQS_C"/>
</dbReference>
<evidence type="ECO:0000256" key="15">
    <source>
        <dbReference type="ARBA" id="ARBA00023239"/>
    </source>
</evidence>
<evidence type="ECO:0000256" key="7">
    <source>
        <dbReference type="ARBA" id="ARBA00017684"/>
    </source>
</evidence>
<proteinExistence type="inferred from homology"/>
<protein>
    <recommendedName>
        <fullName evidence="7 17">3-dehydroquinate synthase</fullName>
        <shortName evidence="17">DHQS</shortName>
        <ecNumber evidence="6 17">4.2.3.4</ecNumber>
    </recommendedName>
</protein>